<sequence>MANALDFEVTVEDGATALVPVIDGRSLVDLIAAYEARRGYEPSGGYGGIVPAHFRFGDLGRYYEAREQRQWPRPGHAWVLGCDCGEVGCWPLTTRVTVAGSDVTWSHFSQDRRPSWDYEGFGPFTFDRQEYASVVARAAAAVD</sequence>
<dbReference type="STRING" id="1045774.SAMN05421872_103169"/>
<keyword evidence="2" id="KW-1185">Reference proteome</keyword>
<gene>
    <name evidence="1" type="ORF">SAMN05421872_103169</name>
</gene>
<organism evidence="1 2">
    <name type="scientific">Nocardioides lianchengensis</name>
    <dbReference type="NCBI Taxonomy" id="1045774"/>
    <lineage>
        <taxon>Bacteria</taxon>
        <taxon>Bacillati</taxon>
        <taxon>Actinomycetota</taxon>
        <taxon>Actinomycetes</taxon>
        <taxon>Propionibacteriales</taxon>
        <taxon>Nocardioidaceae</taxon>
        <taxon>Nocardioides</taxon>
    </lineage>
</organism>
<proteinExistence type="predicted"/>
<dbReference type="Proteomes" id="UP000199034">
    <property type="component" value="Unassembled WGS sequence"/>
</dbReference>
<reference evidence="1 2" key="1">
    <citation type="submission" date="2016-10" db="EMBL/GenBank/DDBJ databases">
        <authorList>
            <person name="de Groot N.N."/>
        </authorList>
    </citation>
    <scope>NUCLEOTIDE SEQUENCE [LARGE SCALE GENOMIC DNA]</scope>
    <source>
        <strain evidence="1 2">CGMCC 4.6858</strain>
    </source>
</reference>
<protein>
    <submittedName>
        <fullName evidence="1">Uncharacterized protein</fullName>
    </submittedName>
</protein>
<dbReference type="RefSeq" id="WP_090852705.1">
    <property type="nucleotide sequence ID" value="NZ_FMZM01000003.1"/>
</dbReference>
<dbReference type="OrthoDB" id="342114at2"/>
<accession>A0A1G6N7F1</accession>
<evidence type="ECO:0000313" key="1">
    <source>
        <dbReference type="EMBL" id="SDC63749.1"/>
    </source>
</evidence>
<evidence type="ECO:0000313" key="2">
    <source>
        <dbReference type="Proteomes" id="UP000199034"/>
    </source>
</evidence>
<name>A0A1G6N7F1_9ACTN</name>
<dbReference type="AlphaFoldDB" id="A0A1G6N7F1"/>
<dbReference type="EMBL" id="FMZM01000003">
    <property type="protein sequence ID" value="SDC63749.1"/>
    <property type="molecule type" value="Genomic_DNA"/>
</dbReference>